<dbReference type="InterPro" id="IPR039044">
    <property type="entry name" value="Trm13"/>
</dbReference>
<evidence type="ECO:0000256" key="2">
    <source>
        <dbReference type="SAM" id="MobiDB-lite"/>
    </source>
</evidence>
<dbReference type="Proteomes" id="UP000037460">
    <property type="component" value="Unassembled WGS sequence"/>
</dbReference>
<keyword evidence="1 4" id="KW-0808">Transferase</keyword>
<name>A0A0M0KY59_9EUKA</name>
<dbReference type="AlphaFoldDB" id="A0A0M0KY59"/>
<keyword evidence="1" id="KW-0949">S-adenosyl-L-methionine</keyword>
<feature type="non-terminal residue" evidence="4">
    <location>
        <position position="375"/>
    </location>
</feature>
<comment type="catalytic activity">
    <reaction evidence="1">
        <text>adenosine(4) in tRNA(His) + S-adenosyl-L-methionine = 2'-O-methyladenosine(4) in tRNA(His) + S-adenosyl-L-homocysteine + H(+)</text>
        <dbReference type="Rhea" id="RHEA:43196"/>
        <dbReference type="Rhea" id="RHEA-COMP:10401"/>
        <dbReference type="Rhea" id="RHEA-COMP:10402"/>
        <dbReference type="ChEBI" id="CHEBI:15378"/>
        <dbReference type="ChEBI" id="CHEBI:57856"/>
        <dbReference type="ChEBI" id="CHEBI:59789"/>
        <dbReference type="ChEBI" id="CHEBI:74411"/>
        <dbReference type="ChEBI" id="CHEBI:74477"/>
        <dbReference type="EC" id="2.1.1.225"/>
    </reaction>
</comment>
<comment type="function">
    <text evidence="1">tRNA methylase which 2'-O-methylates cytidine(4) in tRNA(Pro) and tRNA(Gly)(GCC), and adenosine(4) in tRNA(His).</text>
</comment>
<evidence type="ECO:0000256" key="1">
    <source>
        <dbReference type="RuleBase" id="RU367103"/>
    </source>
</evidence>
<keyword evidence="1" id="KW-0862">Zinc</keyword>
<feature type="region of interest" description="Disordered" evidence="2">
    <location>
        <begin position="351"/>
        <end position="375"/>
    </location>
</feature>
<dbReference type="GO" id="GO:0106050">
    <property type="term" value="F:tRNA 2'-O-methyltransferase activity"/>
    <property type="evidence" value="ECO:0007669"/>
    <property type="project" value="UniProtKB-UniRule"/>
</dbReference>
<comment type="caution">
    <text evidence="4">The sequence shown here is derived from an EMBL/GenBank/DDBJ whole genome shotgun (WGS) entry which is preliminary data.</text>
</comment>
<evidence type="ECO:0000313" key="5">
    <source>
        <dbReference type="Proteomes" id="UP000037460"/>
    </source>
</evidence>
<keyword evidence="1" id="KW-0819">tRNA processing</keyword>
<feature type="domain" description="Methyltransferase TRM13" evidence="3">
    <location>
        <begin position="11"/>
        <end position="335"/>
    </location>
</feature>
<comment type="similarity">
    <text evidence="1">Belongs to the methyltransferase TRM13 family.</text>
</comment>
<feature type="region of interest" description="Disordered" evidence="2">
    <location>
        <begin position="169"/>
        <end position="199"/>
    </location>
</feature>
<dbReference type="PANTHER" id="PTHR12998">
    <property type="entry name" value="TRNA:M(4)X MODIFICATION ENZYME TRM13 HOMOLOG"/>
    <property type="match status" value="1"/>
</dbReference>
<organism evidence="4 5">
    <name type="scientific">Chrysochromulina tobinii</name>
    <dbReference type="NCBI Taxonomy" id="1460289"/>
    <lineage>
        <taxon>Eukaryota</taxon>
        <taxon>Haptista</taxon>
        <taxon>Haptophyta</taxon>
        <taxon>Prymnesiophyceae</taxon>
        <taxon>Prymnesiales</taxon>
        <taxon>Chrysochromulinaceae</taxon>
        <taxon>Chrysochromulina</taxon>
    </lineage>
</organism>
<reference evidence="5" key="1">
    <citation type="journal article" date="2015" name="PLoS Genet.">
        <title>Genome Sequence and Transcriptome Analyses of Chrysochromulina tobin: Metabolic Tools for Enhanced Algal Fitness in the Prominent Order Prymnesiales (Haptophyceae).</title>
        <authorList>
            <person name="Hovde B.T."/>
            <person name="Deodato C.R."/>
            <person name="Hunsperger H.M."/>
            <person name="Ryken S.A."/>
            <person name="Yost W."/>
            <person name="Jha R.K."/>
            <person name="Patterson J."/>
            <person name="Monnat R.J. Jr."/>
            <person name="Barlow S.B."/>
            <person name="Starkenburg S.R."/>
            <person name="Cattolico R.A."/>
        </authorList>
    </citation>
    <scope>NUCLEOTIDE SEQUENCE</scope>
    <source>
        <strain evidence="5">CCMP291</strain>
    </source>
</reference>
<gene>
    <name evidence="4" type="ORF">Ctob_015644</name>
</gene>
<comment type="catalytic activity">
    <reaction evidence="1">
        <text>cytidine(4) in tRNA(Gly)(GCC) + S-adenosyl-L-methionine = 2'-O-methylcytidine(4) in tRNA(Gly)(GCC) + S-adenosyl-L-homocysteine + H(+)</text>
        <dbReference type="Rhea" id="RHEA:43192"/>
        <dbReference type="Rhea" id="RHEA-COMP:10399"/>
        <dbReference type="Rhea" id="RHEA-COMP:10400"/>
        <dbReference type="ChEBI" id="CHEBI:15378"/>
        <dbReference type="ChEBI" id="CHEBI:57856"/>
        <dbReference type="ChEBI" id="CHEBI:59789"/>
        <dbReference type="ChEBI" id="CHEBI:74495"/>
        <dbReference type="ChEBI" id="CHEBI:82748"/>
        <dbReference type="EC" id="2.1.1.225"/>
    </reaction>
</comment>
<keyword evidence="1 4" id="KW-0489">Methyltransferase</keyword>
<proteinExistence type="inferred from homology"/>
<accession>A0A0M0KY59</accession>
<comment type="catalytic activity">
    <reaction evidence="1">
        <text>cytidine(4) in tRNA(Pro) + S-adenosyl-L-methionine = 2'-O-methylcytidine(4) in tRNA(Pro) + S-adenosyl-L-homocysteine + H(+)</text>
        <dbReference type="Rhea" id="RHEA:32767"/>
        <dbReference type="Rhea" id="RHEA-COMP:10397"/>
        <dbReference type="Rhea" id="RHEA-COMP:10398"/>
        <dbReference type="ChEBI" id="CHEBI:15378"/>
        <dbReference type="ChEBI" id="CHEBI:57856"/>
        <dbReference type="ChEBI" id="CHEBI:59789"/>
        <dbReference type="ChEBI" id="CHEBI:74495"/>
        <dbReference type="ChEBI" id="CHEBI:82748"/>
        <dbReference type="EC" id="2.1.1.225"/>
    </reaction>
</comment>
<dbReference type="GO" id="GO:0030488">
    <property type="term" value="P:tRNA methylation"/>
    <property type="evidence" value="ECO:0007669"/>
    <property type="project" value="InterPro"/>
</dbReference>
<dbReference type="EC" id="2.1.1.225" evidence="1"/>
<feature type="compositionally biased region" description="Gly residues" evidence="2">
    <location>
        <begin position="170"/>
        <end position="185"/>
    </location>
</feature>
<dbReference type="EMBL" id="JWZX01000568">
    <property type="protein sequence ID" value="KOO43761.1"/>
    <property type="molecule type" value="Genomic_DNA"/>
</dbReference>
<dbReference type="Pfam" id="PF05206">
    <property type="entry name" value="TRM13"/>
    <property type="match status" value="1"/>
</dbReference>
<dbReference type="GO" id="GO:0008270">
    <property type="term" value="F:zinc ion binding"/>
    <property type="evidence" value="ECO:0007669"/>
    <property type="project" value="UniProtKB-KW"/>
</dbReference>
<dbReference type="PANTHER" id="PTHR12998:SF0">
    <property type="entry name" value="TRNA:M(4)X MODIFICATION ENZYME TRM13 HOMOLOG"/>
    <property type="match status" value="1"/>
</dbReference>
<evidence type="ECO:0000313" key="4">
    <source>
        <dbReference type="EMBL" id="KOO43761.1"/>
    </source>
</evidence>
<dbReference type="OrthoDB" id="258806at2759"/>
<evidence type="ECO:0000259" key="3">
    <source>
        <dbReference type="Pfam" id="PF05206"/>
    </source>
</evidence>
<keyword evidence="5" id="KW-1185">Reference proteome</keyword>
<keyword evidence="1" id="KW-0479">Metal-binding</keyword>
<protein>
    <recommendedName>
        <fullName evidence="1">tRNA:m(4)X modification enzyme TRM13</fullName>
        <ecNumber evidence="1">2.1.1.225</ecNumber>
    </recommendedName>
</protein>
<feature type="compositionally biased region" description="Low complexity" evidence="2">
    <location>
        <begin position="351"/>
        <end position="362"/>
    </location>
</feature>
<sequence>MLHVIRTLSASEECAYVELGAGKAGLSQALSEAQPRATYVLVDWAKPQNSADSSMRDRGVRIVRYKLDLRHFWMRVVGKVEAEAPVCAVVGIAKHLCGCATDFALHSIVSAATVPARENPALSGVVIATCCHHKCSWGTYCNRPFFEELGISAEDFQLLTVISSWATSGAAGGGAGSGDRGGGGLNARDDAANAPYNAPIAPNAAADAQHGAPNAQHDAPIAPNAAADAQHGAPNAQHDAPIAPNAAADAQHGAPNAQHDAPLLGEHENADPEAAQLGALLDGRIDAPTRRQLGRMCKRLLDTGRLRYLAQHGYSVRLQTYVDEIVSPENMLIVAQPSHFQGYAVRFEAESASASAEANGESEVVDPEPPQEAKR</sequence>
<dbReference type="InterPro" id="IPR007871">
    <property type="entry name" value="Methyltransferase_TRM13"/>
</dbReference>
<keyword evidence="1" id="KW-0863">Zinc-finger</keyword>